<proteinExistence type="predicted"/>
<dbReference type="Proteomes" id="UP000724874">
    <property type="component" value="Unassembled WGS sequence"/>
</dbReference>
<dbReference type="AlphaFoldDB" id="A0A9P5N832"/>
<accession>A0A9P5N832</accession>
<dbReference type="EMBL" id="JADNYJ010000232">
    <property type="protein sequence ID" value="KAF8873642.1"/>
    <property type="molecule type" value="Genomic_DNA"/>
</dbReference>
<name>A0A9P5N832_GYMJU</name>
<evidence type="ECO:0000313" key="1">
    <source>
        <dbReference type="EMBL" id="KAF8873642.1"/>
    </source>
</evidence>
<sequence>MDLEKGNFKVLINIVDLVHKHLFGMAEKLVPDMYNLGNVEGIIHTLHILNEQTLDSQWDLLELPDYLRCYNAVLPNNRTTRVLAFTDGCTDTQIYSAIREFTPGKSKGRGNSCEDLRSLFKMFLVSLLHRKKDDYAGLMLMKMMEDWQKYNLSSPPLKKFTLEEDNNFFKFYNININASVLAEDLIHVVAQWQEEVRGTVQLVQGEFLTAAESVQSELPTAFAKDLIYYKGVPGSLSDLFLS</sequence>
<comment type="caution">
    <text evidence="1">The sequence shown here is derived from an EMBL/GenBank/DDBJ whole genome shotgun (WGS) entry which is preliminary data.</text>
</comment>
<protein>
    <submittedName>
        <fullName evidence="1">Uncharacterized protein</fullName>
    </submittedName>
</protein>
<keyword evidence="2" id="KW-1185">Reference proteome</keyword>
<evidence type="ECO:0000313" key="2">
    <source>
        <dbReference type="Proteomes" id="UP000724874"/>
    </source>
</evidence>
<gene>
    <name evidence="1" type="ORF">CPB84DRAFT_1753204</name>
</gene>
<reference evidence="1" key="1">
    <citation type="submission" date="2020-11" db="EMBL/GenBank/DDBJ databases">
        <authorList>
            <consortium name="DOE Joint Genome Institute"/>
            <person name="Ahrendt S."/>
            <person name="Riley R."/>
            <person name="Andreopoulos W."/>
            <person name="LaButti K."/>
            <person name="Pangilinan J."/>
            <person name="Ruiz-duenas F.J."/>
            <person name="Barrasa J.M."/>
            <person name="Sanchez-Garcia M."/>
            <person name="Camarero S."/>
            <person name="Miyauchi S."/>
            <person name="Serrano A."/>
            <person name="Linde D."/>
            <person name="Babiker R."/>
            <person name="Drula E."/>
            <person name="Ayuso-Fernandez I."/>
            <person name="Pacheco R."/>
            <person name="Padilla G."/>
            <person name="Ferreira P."/>
            <person name="Barriuso J."/>
            <person name="Kellner H."/>
            <person name="Castanera R."/>
            <person name="Alfaro M."/>
            <person name="Ramirez L."/>
            <person name="Pisabarro A.G."/>
            <person name="Kuo A."/>
            <person name="Tritt A."/>
            <person name="Lipzen A."/>
            <person name="He G."/>
            <person name="Yan M."/>
            <person name="Ng V."/>
            <person name="Cullen D."/>
            <person name="Martin F."/>
            <person name="Rosso M.-N."/>
            <person name="Henrissat B."/>
            <person name="Hibbett D."/>
            <person name="Martinez A.T."/>
            <person name="Grigoriev I.V."/>
        </authorList>
    </citation>
    <scope>NUCLEOTIDE SEQUENCE</scope>
    <source>
        <strain evidence="1">AH 44721</strain>
    </source>
</reference>
<organism evidence="1 2">
    <name type="scientific">Gymnopilus junonius</name>
    <name type="common">Spectacular rustgill mushroom</name>
    <name type="synonym">Gymnopilus spectabilis subsp. junonius</name>
    <dbReference type="NCBI Taxonomy" id="109634"/>
    <lineage>
        <taxon>Eukaryota</taxon>
        <taxon>Fungi</taxon>
        <taxon>Dikarya</taxon>
        <taxon>Basidiomycota</taxon>
        <taxon>Agaricomycotina</taxon>
        <taxon>Agaricomycetes</taxon>
        <taxon>Agaricomycetidae</taxon>
        <taxon>Agaricales</taxon>
        <taxon>Agaricineae</taxon>
        <taxon>Hymenogastraceae</taxon>
        <taxon>Gymnopilus</taxon>
    </lineage>
</organism>